<keyword evidence="3" id="KW-1185">Reference proteome</keyword>
<dbReference type="InterPro" id="IPR019595">
    <property type="entry name" value="DUF2470"/>
</dbReference>
<organism evidence="2 3">
    <name type="scientific">Roseofilum reptotaenium AO1-A</name>
    <dbReference type="NCBI Taxonomy" id="1925591"/>
    <lineage>
        <taxon>Bacteria</taxon>
        <taxon>Bacillati</taxon>
        <taxon>Cyanobacteriota</taxon>
        <taxon>Cyanophyceae</taxon>
        <taxon>Desertifilales</taxon>
        <taxon>Desertifilaceae</taxon>
        <taxon>Roseofilum</taxon>
    </lineage>
</organism>
<gene>
    <name evidence="2" type="ORF">BI308_13160</name>
</gene>
<dbReference type="InterPro" id="IPR037119">
    <property type="entry name" value="Haem_oxidase_HugZ-like_sf"/>
</dbReference>
<dbReference type="Pfam" id="PF10615">
    <property type="entry name" value="DUF2470"/>
    <property type="match status" value="1"/>
</dbReference>
<comment type="caution">
    <text evidence="2">The sequence shown here is derived from an EMBL/GenBank/DDBJ whole genome shotgun (WGS) entry which is preliminary data.</text>
</comment>
<feature type="domain" description="DUF2470" evidence="1">
    <location>
        <begin position="10"/>
        <end position="85"/>
    </location>
</feature>
<dbReference type="Proteomes" id="UP000183940">
    <property type="component" value="Unassembled WGS sequence"/>
</dbReference>
<dbReference type="PANTHER" id="PTHR37783:SF1">
    <property type="entry name" value="MEMBRANE PROTEIN, PUTATIVE (AFU_ORTHOLOGUE AFUA_1G04315)-RELATED"/>
    <property type="match status" value="1"/>
</dbReference>
<dbReference type="PANTHER" id="PTHR37783">
    <property type="entry name" value="MEMBRANE PROTEIN, PUTATIVE (AFU_ORTHOLOGUE AFUA_1G04315)-RELATED"/>
    <property type="match status" value="1"/>
</dbReference>
<evidence type="ECO:0000259" key="1">
    <source>
        <dbReference type="Pfam" id="PF10615"/>
    </source>
</evidence>
<proteinExistence type="predicted"/>
<protein>
    <submittedName>
        <fullName evidence="2">Heme iron utilization protein</fullName>
    </submittedName>
</protein>
<dbReference type="SUPFAM" id="SSF50475">
    <property type="entry name" value="FMN-binding split barrel"/>
    <property type="match status" value="1"/>
</dbReference>
<dbReference type="STRING" id="1925591.BI308_13160"/>
<reference evidence="2" key="1">
    <citation type="submission" date="2016-10" db="EMBL/GenBank/DDBJ databases">
        <title>CRISPR-Cas defence system in Roseofilum reptotaenium: evidence of a bacteriophage-cyanobacterium arms race in the coral black band disease.</title>
        <authorList>
            <person name="Buerger P."/>
            <person name="Wood-Charlson E.M."/>
            <person name="Weynberg K.D."/>
            <person name="Willis B."/>
            <person name="Van Oppen M.J."/>
        </authorList>
    </citation>
    <scope>NUCLEOTIDE SEQUENCE [LARGE SCALE GENOMIC DNA]</scope>
    <source>
        <strain evidence="2">AO1-A</strain>
    </source>
</reference>
<dbReference type="Gene3D" id="3.20.180.10">
    <property type="entry name" value="PNP-oxidase-like"/>
    <property type="match status" value="1"/>
</dbReference>
<dbReference type="AlphaFoldDB" id="A0A1L9QR54"/>
<sequence length="95" mass="10369">MSDVITAQVSDRICKHMNEDHGDAIALYAQTFGEMPLASSAKMEAIDPDGMDITAQVEGQPVSLRITFDHQLVDSEDAHQTLIAMVKQARQKPSA</sequence>
<name>A0A1L9QR54_9CYAN</name>
<evidence type="ECO:0000313" key="2">
    <source>
        <dbReference type="EMBL" id="OJJ25161.1"/>
    </source>
</evidence>
<dbReference type="EMBL" id="MLAW01000021">
    <property type="protein sequence ID" value="OJJ25161.1"/>
    <property type="molecule type" value="Genomic_DNA"/>
</dbReference>
<evidence type="ECO:0000313" key="3">
    <source>
        <dbReference type="Proteomes" id="UP000183940"/>
    </source>
</evidence>
<accession>A0A1L9QR54</accession>